<feature type="chain" id="PRO_5039245707" description="Sporulation stage II protein D amidase enhancer LytB N-terminal domain-containing protein" evidence="2">
    <location>
        <begin position="22"/>
        <end position="339"/>
    </location>
</feature>
<dbReference type="GO" id="GO:0030435">
    <property type="term" value="P:sporulation resulting in formation of a cellular spore"/>
    <property type="evidence" value="ECO:0007669"/>
    <property type="project" value="InterPro"/>
</dbReference>
<feature type="signal peptide" evidence="2">
    <location>
        <begin position="1"/>
        <end position="21"/>
    </location>
</feature>
<feature type="domain" description="Sporulation stage II protein D amidase enhancer LytB N-terminal" evidence="3">
    <location>
        <begin position="68"/>
        <end position="172"/>
    </location>
</feature>
<dbReference type="OrthoDB" id="9794671at2"/>
<dbReference type="PATRIC" id="fig|1341157.4.peg.2357"/>
<dbReference type="eggNOG" id="COG2385">
    <property type="taxonomic scope" value="Bacteria"/>
</dbReference>
<feature type="region of interest" description="Disordered" evidence="1">
    <location>
        <begin position="27"/>
        <end position="65"/>
    </location>
</feature>
<evidence type="ECO:0000313" key="5">
    <source>
        <dbReference type="Proteomes" id="UP000019365"/>
    </source>
</evidence>
<dbReference type="Proteomes" id="UP000019365">
    <property type="component" value="Unassembled WGS sequence"/>
</dbReference>
<dbReference type="NCBIfam" id="TIGR02669">
    <property type="entry name" value="SpoIID_LytB"/>
    <property type="match status" value="1"/>
</dbReference>
<reference evidence="4 5" key="1">
    <citation type="journal article" date="2014" name="PLoS ONE">
        <title>Rumen cellulosomics: divergent fiber-degrading strategies revealed by comparative genome-wide analysis of six ruminococcal strains.</title>
        <authorList>
            <person name="Dassa B."/>
            <person name="Borovok I."/>
            <person name="Ruimy-Israeli V."/>
            <person name="Lamed R."/>
            <person name="Flint H.J."/>
            <person name="Duncan S.H."/>
            <person name="Henrissat B."/>
            <person name="Coutinho P."/>
            <person name="Morrison M."/>
            <person name="Mosoni P."/>
            <person name="Yeoman C.J."/>
            <person name="White B.A."/>
            <person name="Bayer E.A."/>
        </authorList>
    </citation>
    <scope>NUCLEOTIDE SEQUENCE [LARGE SCALE GENOMIC DNA]</scope>
    <source>
        <strain evidence="4 5">007c</strain>
    </source>
</reference>
<keyword evidence="5" id="KW-1185">Reference proteome</keyword>
<evidence type="ECO:0000256" key="2">
    <source>
        <dbReference type="SAM" id="SignalP"/>
    </source>
</evidence>
<keyword evidence="2" id="KW-0732">Signal</keyword>
<comment type="caution">
    <text evidence="4">The sequence shown here is derived from an EMBL/GenBank/DDBJ whole genome shotgun (WGS) entry which is preliminary data.</text>
</comment>
<dbReference type="InterPro" id="IPR014225">
    <property type="entry name" value="Spore_II_D_firmicutes"/>
</dbReference>
<dbReference type="InterPro" id="IPR013693">
    <property type="entry name" value="SpoIID/LytB_N"/>
</dbReference>
<name>W7UG08_RUMFL</name>
<dbReference type="NCBIfam" id="TIGR02870">
    <property type="entry name" value="spore_II_D"/>
    <property type="match status" value="1"/>
</dbReference>
<feature type="compositionally biased region" description="Basic and acidic residues" evidence="1">
    <location>
        <begin position="45"/>
        <end position="55"/>
    </location>
</feature>
<dbReference type="RefSeq" id="WP_051456649.1">
    <property type="nucleotide sequence ID" value="NZ_ATAX01000028.1"/>
</dbReference>
<protein>
    <recommendedName>
        <fullName evidence="3">Sporulation stage II protein D amidase enhancer LytB N-terminal domain-containing protein</fullName>
    </recommendedName>
</protein>
<proteinExistence type="predicted"/>
<gene>
    <name evidence="4" type="ORF">RF007C_14815</name>
</gene>
<evidence type="ECO:0000256" key="1">
    <source>
        <dbReference type="SAM" id="MobiDB-lite"/>
    </source>
</evidence>
<feature type="compositionally biased region" description="Low complexity" evidence="1">
    <location>
        <begin position="32"/>
        <end position="44"/>
    </location>
</feature>
<evidence type="ECO:0000259" key="3">
    <source>
        <dbReference type="Pfam" id="PF08486"/>
    </source>
</evidence>
<dbReference type="Pfam" id="PF08486">
    <property type="entry name" value="SpoIID"/>
    <property type="match status" value="1"/>
</dbReference>
<dbReference type="InterPro" id="IPR013486">
    <property type="entry name" value="SpoIID/LytB"/>
</dbReference>
<dbReference type="AlphaFoldDB" id="W7UG08"/>
<organism evidence="4 5">
    <name type="scientific">Ruminococcus flavefaciens 007c</name>
    <dbReference type="NCBI Taxonomy" id="1341157"/>
    <lineage>
        <taxon>Bacteria</taxon>
        <taxon>Bacillati</taxon>
        <taxon>Bacillota</taxon>
        <taxon>Clostridia</taxon>
        <taxon>Eubacteriales</taxon>
        <taxon>Oscillospiraceae</taxon>
        <taxon>Ruminococcus</taxon>
    </lineage>
</organism>
<dbReference type="EMBL" id="ATAX01000028">
    <property type="protein sequence ID" value="EWM52883.1"/>
    <property type="molecule type" value="Genomic_DNA"/>
</dbReference>
<accession>W7UG08</accession>
<sequence length="339" mass="36816">MKKTAAALLLMLSAAVIPALPAILTDRHHGDPSPSSSAAEVPSEGSRESRAKNSDPPEPYKVLDSESGEVLTVPVRDYVIGAVCAEMPASFGEEALKAQAVAAHTYAERQRLREREAPSPELKGADFSDDTSKYQGYCTKEQIKELFGDNFDKNYKKIAAAADEVLPYIITYEDTPIIAAFHSMSAGFTESAENAWGAPVDYLVEVDSRFDLTAPKFREDKRFERDELKAALEAAFDGIDLDGDMTEWLKILTVSDSGTVLTASAGDMTVTGGDLRQALSLRSAAFDIRYEKEGAVITTKGYGHGVGMSQYGADAMASEGKSWREIIAHYYPNCTISQL</sequence>
<evidence type="ECO:0000313" key="4">
    <source>
        <dbReference type="EMBL" id="EWM52883.1"/>
    </source>
</evidence>